<evidence type="ECO:0000313" key="3">
    <source>
        <dbReference type="Proteomes" id="UP000515307"/>
    </source>
</evidence>
<evidence type="ECO:0000259" key="1">
    <source>
        <dbReference type="Pfam" id="PF14594"/>
    </source>
</evidence>
<organism evidence="2 3">
    <name type="scientific">Streptomyces finlayi</name>
    <dbReference type="NCBI Taxonomy" id="67296"/>
    <lineage>
        <taxon>Bacteria</taxon>
        <taxon>Bacillati</taxon>
        <taxon>Actinomycetota</taxon>
        <taxon>Actinomycetes</taxon>
        <taxon>Kitasatosporales</taxon>
        <taxon>Streptomycetaceae</taxon>
        <taxon>Streptomyces</taxon>
    </lineage>
</organism>
<keyword evidence="3" id="KW-1185">Reference proteome</keyword>
<name>A0A7G7BJ11_9ACTN</name>
<proteinExistence type="predicted"/>
<evidence type="ECO:0000313" key="2">
    <source>
        <dbReference type="EMBL" id="QNE75326.1"/>
    </source>
</evidence>
<feature type="domain" description="Gp28/Gp37-like" evidence="1">
    <location>
        <begin position="9"/>
        <end position="360"/>
    </location>
</feature>
<dbReference type="KEGG" id="sfiy:F0344_12490"/>
<dbReference type="Pfam" id="PF14594">
    <property type="entry name" value="Sipho_Gp37"/>
    <property type="match status" value="1"/>
</dbReference>
<dbReference type="InterPro" id="IPR029432">
    <property type="entry name" value="Gp28/Gp37-like_dom"/>
</dbReference>
<dbReference type="AlphaFoldDB" id="A0A7G7BJ11"/>
<gene>
    <name evidence="2" type="ORF">F0344_12490</name>
</gene>
<sequence length="404" mass="43372">MIVRLQDITVEVRDKALTRVGMVRPEELIFEMQDTFNNVGSWKITLGAEHPLTPHLRTPGSGLVVTGPTYTMLSGPTTKFEYAATPEDPGGSVVFEGVSDDIVLSDMLAFPEPTNPDGATQALAHDVRQGPAESVMHSFVKANIGPTAPVGRRKTGLTMGTDLGRGPNVVKSARFPVLGNLLTELALLGNLGFRVIQRGSNLVFETYEVTDRSDFIRLDVLNGTLSGQRATISAPGVTRAIVAGQGELTKRQLLQVSSPTSVTAEGDWGRRIEQWIDQRNTDDWKELQQSGDEAIADAGFTKVDVQLVPMEDTAMTLGKDWGLGDRVAVVVDNQELLSNVTGIAMKAGSNGFQVGAVLGDATGFNLDIALNKRLSNAEKRVSHLERSDAGTGGTSEIMSIMGVW</sequence>
<dbReference type="EMBL" id="CP045702">
    <property type="protein sequence ID" value="QNE75326.1"/>
    <property type="molecule type" value="Genomic_DNA"/>
</dbReference>
<protein>
    <recommendedName>
        <fullName evidence="1">Gp28/Gp37-like domain-containing protein</fullName>
    </recommendedName>
</protein>
<reference evidence="3" key="1">
    <citation type="submission" date="2019-10" db="EMBL/GenBank/DDBJ databases">
        <title>Antimicrobial potential of Antarctic Bacteria.</title>
        <authorList>
            <person name="Benaud N."/>
            <person name="Edwards R.J."/>
            <person name="Ferrari B.C."/>
        </authorList>
    </citation>
    <scope>NUCLEOTIDE SEQUENCE [LARGE SCALE GENOMIC DNA]</scope>
    <source>
        <strain evidence="3">NBSH44</strain>
    </source>
</reference>
<accession>A0A7G7BJ11</accession>
<dbReference type="Proteomes" id="UP000515307">
    <property type="component" value="Chromosome"/>
</dbReference>